<evidence type="ECO:0000313" key="12">
    <source>
        <dbReference type="EMBL" id="GKV14748.1"/>
    </source>
</evidence>
<dbReference type="GO" id="GO:0003713">
    <property type="term" value="F:transcription coactivator activity"/>
    <property type="evidence" value="ECO:0007669"/>
    <property type="project" value="UniProtKB-UniRule"/>
</dbReference>
<reference evidence="12 13" key="1">
    <citation type="journal article" date="2021" name="Commun. Biol.">
        <title>The genome of Shorea leprosula (Dipterocarpaceae) highlights the ecological relevance of drought in aseasonal tropical rainforests.</title>
        <authorList>
            <person name="Ng K.K.S."/>
            <person name="Kobayashi M.J."/>
            <person name="Fawcett J.A."/>
            <person name="Hatakeyama M."/>
            <person name="Paape T."/>
            <person name="Ng C.H."/>
            <person name="Ang C.C."/>
            <person name="Tnah L.H."/>
            <person name="Lee C.T."/>
            <person name="Nishiyama T."/>
            <person name="Sese J."/>
            <person name="O'Brien M.J."/>
            <person name="Copetti D."/>
            <person name="Mohd Noor M.I."/>
            <person name="Ong R.C."/>
            <person name="Putra M."/>
            <person name="Sireger I.Z."/>
            <person name="Indrioko S."/>
            <person name="Kosugi Y."/>
            <person name="Izuno A."/>
            <person name="Isagi Y."/>
            <person name="Lee S.L."/>
            <person name="Shimizu K.K."/>
        </authorList>
    </citation>
    <scope>NUCLEOTIDE SEQUENCE [LARGE SCALE GENOMIC DNA]</scope>
    <source>
        <strain evidence="12">214</strain>
    </source>
</reference>
<dbReference type="GO" id="GO:0000124">
    <property type="term" value="C:SAGA complex"/>
    <property type="evidence" value="ECO:0007669"/>
    <property type="project" value="UniProtKB-UniRule"/>
</dbReference>
<evidence type="ECO:0000256" key="10">
    <source>
        <dbReference type="ARBA" id="ARBA00023242"/>
    </source>
</evidence>
<gene>
    <name evidence="12" type="ORF">SLEP1_g25570</name>
</gene>
<sequence length="93" mass="10810">MELQDLQESVNIKMIQSGEKERLKDLLRERLAECGWEDEMRALCRGFMRNKVTNSVKLDDLINEITPKGKETVPDNVKAELLQRIRSFIAYAV</sequence>
<keyword evidence="8 11" id="KW-0010">Activator</keyword>
<dbReference type="Gene3D" id="1.10.246.140">
    <property type="match status" value="1"/>
</dbReference>
<evidence type="ECO:0000256" key="5">
    <source>
        <dbReference type="ARBA" id="ARBA00022927"/>
    </source>
</evidence>
<accession>A0AAV5JTX2</accession>
<evidence type="ECO:0000256" key="11">
    <source>
        <dbReference type="HAMAP-Rule" id="MF_03046"/>
    </source>
</evidence>
<keyword evidence="10 11" id="KW-0539">Nucleus</keyword>
<comment type="subcellular location">
    <subcellularLocation>
        <location evidence="1 11">Nucleus</location>
        <location evidence="1 11">Nucleoplasm</location>
    </subcellularLocation>
</comment>
<dbReference type="GO" id="GO:0006325">
    <property type="term" value="P:chromatin organization"/>
    <property type="evidence" value="ECO:0007669"/>
    <property type="project" value="UniProtKB-KW"/>
</dbReference>
<evidence type="ECO:0000256" key="6">
    <source>
        <dbReference type="ARBA" id="ARBA00023010"/>
    </source>
</evidence>
<evidence type="ECO:0000256" key="2">
    <source>
        <dbReference type="ARBA" id="ARBA00022448"/>
    </source>
</evidence>
<comment type="similarity">
    <text evidence="11">Belongs to the ENY2 family.</text>
</comment>
<evidence type="ECO:0000313" key="13">
    <source>
        <dbReference type="Proteomes" id="UP001054252"/>
    </source>
</evidence>
<protein>
    <recommendedName>
        <fullName evidence="11">Transcription and mRNA export factor ENY2</fullName>
    </recommendedName>
    <alternativeName>
        <fullName evidence="11">Enhancer of yellow 2 transcription factor homolog</fullName>
    </alternativeName>
</protein>
<dbReference type="GO" id="GO:0005654">
    <property type="term" value="C:nucleoplasm"/>
    <property type="evidence" value="ECO:0007669"/>
    <property type="project" value="UniProtKB-SubCell"/>
</dbReference>
<evidence type="ECO:0000256" key="4">
    <source>
        <dbReference type="ARBA" id="ARBA00022853"/>
    </source>
</evidence>
<comment type="function">
    <text evidence="11">Involved in mRNA export coupled transcription activation by association with both the TREX-2 and the SAGA complexes. The transcription regulatory histone acetylation (HAT) complex SAGA is a multiprotein complex that activates transcription by remodeling chromatin and mediating histone acetylation and deubiquitination. Within the SAGA complex, participates to a subcomplex that specifically deubiquitinates histones. The SAGA complex is recruited to specific gene promoters by activators, where it is required for transcription. The TREX-2 complex functions in docking export-competent ribonucleoprotein particles (mRNPs) to the nuclear entrance of the nuclear pore complex (nuclear basket). TREX-2 participates in mRNA export and accurate chromatin positioning in the nucleus by tethering genes to the nuclear periphery.</text>
</comment>
<dbReference type="HAMAP" id="MF_03046">
    <property type="entry name" value="ENY2_Sus1"/>
    <property type="match status" value="1"/>
</dbReference>
<dbReference type="GO" id="GO:0015031">
    <property type="term" value="P:protein transport"/>
    <property type="evidence" value="ECO:0007669"/>
    <property type="project" value="UniProtKB-KW"/>
</dbReference>
<dbReference type="GO" id="GO:0071819">
    <property type="term" value="C:DUBm complex"/>
    <property type="evidence" value="ECO:0007669"/>
    <property type="project" value="UniProtKB-UniRule"/>
</dbReference>
<keyword evidence="13" id="KW-1185">Reference proteome</keyword>
<proteinExistence type="inferred from homology"/>
<keyword evidence="9 11" id="KW-0804">Transcription</keyword>
<organism evidence="12 13">
    <name type="scientific">Rubroshorea leprosula</name>
    <dbReference type="NCBI Taxonomy" id="152421"/>
    <lineage>
        <taxon>Eukaryota</taxon>
        <taxon>Viridiplantae</taxon>
        <taxon>Streptophyta</taxon>
        <taxon>Embryophyta</taxon>
        <taxon>Tracheophyta</taxon>
        <taxon>Spermatophyta</taxon>
        <taxon>Magnoliopsida</taxon>
        <taxon>eudicotyledons</taxon>
        <taxon>Gunneridae</taxon>
        <taxon>Pentapetalae</taxon>
        <taxon>rosids</taxon>
        <taxon>malvids</taxon>
        <taxon>Malvales</taxon>
        <taxon>Dipterocarpaceae</taxon>
        <taxon>Rubroshorea</taxon>
    </lineage>
</organism>
<keyword evidence="6 11" id="KW-0811">Translocation</keyword>
<dbReference type="GO" id="GO:0006368">
    <property type="term" value="P:transcription elongation by RNA polymerase II"/>
    <property type="evidence" value="ECO:0007669"/>
    <property type="project" value="UniProtKB-UniRule"/>
</dbReference>
<dbReference type="Pfam" id="PF10163">
    <property type="entry name" value="EnY2"/>
    <property type="match status" value="1"/>
</dbReference>
<evidence type="ECO:0000256" key="7">
    <source>
        <dbReference type="ARBA" id="ARBA00023015"/>
    </source>
</evidence>
<dbReference type="AlphaFoldDB" id="A0AAV5JTX2"/>
<dbReference type="Proteomes" id="UP001054252">
    <property type="component" value="Unassembled WGS sequence"/>
</dbReference>
<dbReference type="FunFam" id="1.10.246.140:FF:000001">
    <property type="entry name" value="Transcription and mRNA export factor ENY2"/>
    <property type="match status" value="1"/>
</dbReference>
<keyword evidence="3 11" id="KW-0509">mRNA transport</keyword>
<name>A0AAV5JTX2_9ROSI</name>
<keyword evidence="4 11" id="KW-0156">Chromatin regulator</keyword>
<evidence type="ECO:0000256" key="9">
    <source>
        <dbReference type="ARBA" id="ARBA00023163"/>
    </source>
</evidence>
<evidence type="ECO:0000256" key="3">
    <source>
        <dbReference type="ARBA" id="ARBA00022816"/>
    </source>
</evidence>
<keyword evidence="5 11" id="KW-0653">Protein transport</keyword>
<evidence type="ECO:0000256" key="1">
    <source>
        <dbReference type="ARBA" id="ARBA00004642"/>
    </source>
</evidence>
<dbReference type="InterPro" id="IPR018783">
    <property type="entry name" value="TF_ENY2"/>
</dbReference>
<dbReference type="GO" id="GO:0006406">
    <property type="term" value="P:mRNA export from nucleus"/>
    <property type="evidence" value="ECO:0007669"/>
    <property type="project" value="UniProtKB-UniRule"/>
</dbReference>
<comment type="caution">
    <text evidence="12">The sequence shown here is derived from an EMBL/GenBank/DDBJ whole genome shotgun (WGS) entry which is preliminary data.</text>
</comment>
<dbReference type="EMBL" id="BPVZ01000041">
    <property type="protein sequence ID" value="GKV14748.1"/>
    <property type="molecule type" value="Genomic_DNA"/>
</dbReference>
<dbReference type="PANTHER" id="PTHR12514">
    <property type="entry name" value="ENHANCER OF YELLOW 2 TRANSCRIPTION FACTOR"/>
    <property type="match status" value="1"/>
</dbReference>
<dbReference type="GO" id="GO:0070390">
    <property type="term" value="C:transcription export complex 2"/>
    <property type="evidence" value="ECO:0007669"/>
    <property type="project" value="UniProtKB-UniRule"/>
</dbReference>
<dbReference type="GO" id="GO:0005643">
    <property type="term" value="C:nuclear pore"/>
    <property type="evidence" value="ECO:0007669"/>
    <property type="project" value="UniProtKB-UniRule"/>
</dbReference>
<evidence type="ECO:0000256" key="8">
    <source>
        <dbReference type="ARBA" id="ARBA00023159"/>
    </source>
</evidence>
<dbReference type="InterPro" id="IPR038212">
    <property type="entry name" value="TF_EnY2_sf"/>
</dbReference>
<comment type="subunit">
    <text evidence="11">Component of the nuclear pore complex (NPC)-associated TREX-2 complex (transcription and export complex 2). Component of the SAGA transcription coactivator-HAT complex. Within the SAGA complex, participates to a subcomplex of SAGA called the DUB module (deubiquitination module).</text>
</comment>
<keyword evidence="7 11" id="KW-0805">Transcription regulation</keyword>
<keyword evidence="2 11" id="KW-0813">Transport</keyword>